<evidence type="ECO:0000256" key="1">
    <source>
        <dbReference type="SAM" id="MobiDB-lite"/>
    </source>
</evidence>
<reference evidence="2 3" key="1">
    <citation type="submission" date="2019-07" db="EMBL/GenBank/DDBJ databases">
        <title>Genome sequencing of the stress-tolerant strain Azospirillum brasilense Az19.</title>
        <authorList>
            <person name="Maroniche G.A."/>
            <person name="Garcia J.E."/>
            <person name="Pagnussat L."/>
            <person name="Amenta M."/>
            <person name="Creus C.M."/>
        </authorList>
    </citation>
    <scope>NUCLEOTIDE SEQUENCE [LARGE SCALE GENOMIC DNA]</scope>
    <source>
        <strain evidence="2 3">Az19</strain>
    </source>
</reference>
<comment type="caution">
    <text evidence="2">The sequence shown here is derived from an EMBL/GenBank/DDBJ whole genome shotgun (WGS) entry which is preliminary data.</text>
</comment>
<dbReference type="Proteomes" id="UP000325333">
    <property type="component" value="Unassembled WGS sequence"/>
</dbReference>
<protein>
    <submittedName>
        <fullName evidence="2">Uncharacterized protein</fullName>
    </submittedName>
</protein>
<dbReference type="InterPro" id="IPR013321">
    <property type="entry name" value="Arc_rbn_hlx_hlx"/>
</dbReference>
<sequence>MDKSFRTRSRGTRRGDLSYVVNVDIAQALRSGKRHRISRAAQAEIAERVLAARLPVLADLTAIVQARGGQLTDPQIGAVAALLSHVVHCDVLAETFADWLREAGAQPGTAEAWLQSPGGRDCLARARAAQDDHLVEVRRDHSIKSLKLIFAVTDDEAESLGLAKLIPERMRSRLRRRAEGSRPAAVHANTRPEPPREGQGAEAPRSTYYRKMAKDAVDKAVAAVRQAAGTASAEPGTKPWEDLGISRATWYRRQRTTGETKCETPSDPIAHARIISFIDTVAPSLTRSLTPPIRPPKSAFPTSEARQLAALADRQGMRWSGGAKGWHEPESWFDPPDRPIADQDQAEYEAAVAAARRAEWRRQGVHTSRARKAAGVLSVPHIPSASLDPCSCPRRVTPAVWEAVPVSLRQRVRRLTGRFFAQGEGPDAAVARAVEAVRRMDAIYVRVMDAAPDANPNRVRCEADARWRQPTDVAIEAILAVLAADREAAAHEAEVQAAAMERAAHLLSKAQPPIPAYWWEATLVAAARLLRERPRLGVAELAPTALAQATAGSATSSP</sequence>
<accession>A0A5B0KMG6</accession>
<dbReference type="AlphaFoldDB" id="A0A5B0KMG6"/>
<evidence type="ECO:0000313" key="2">
    <source>
        <dbReference type="EMBL" id="KAA1053135.1"/>
    </source>
</evidence>
<dbReference type="EMBL" id="VEWN01000017">
    <property type="protein sequence ID" value="KAA1053135.1"/>
    <property type="molecule type" value="Genomic_DNA"/>
</dbReference>
<dbReference type="GO" id="GO:0006355">
    <property type="term" value="P:regulation of DNA-templated transcription"/>
    <property type="evidence" value="ECO:0007669"/>
    <property type="project" value="InterPro"/>
</dbReference>
<dbReference type="Gene3D" id="1.10.1220.10">
    <property type="entry name" value="Met repressor-like"/>
    <property type="match status" value="1"/>
</dbReference>
<evidence type="ECO:0000313" key="3">
    <source>
        <dbReference type="Proteomes" id="UP000325333"/>
    </source>
</evidence>
<proteinExistence type="predicted"/>
<organism evidence="2 3">
    <name type="scientific">Azospirillum argentinense</name>
    <dbReference type="NCBI Taxonomy" id="2970906"/>
    <lineage>
        <taxon>Bacteria</taxon>
        <taxon>Pseudomonadati</taxon>
        <taxon>Pseudomonadota</taxon>
        <taxon>Alphaproteobacteria</taxon>
        <taxon>Rhodospirillales</taxon>
        <taxon>Azospirillaceae</taxon>
        <taxon>Azospirillum</taxon>
    </lineage>
</organism>
<name>A0A5B0KMG6_9PROT</name>
<feature type="region of interest" description="Disordered" evidence="1">
    <location>
        <begin position="174"/>
        <end position="207"/>
    </location>
</feature>
<gene>
    <name evidence="2" type="ORF">FH063_003054</name>
</gene>